<dbReference type="InterPro" id="IPR001314">
    <property type="entry name" value="Peptidase_S1A"/>
</dbReference>
<dbReference type="PANTHER" id="PTHR24253:SF176">
    <property type="entry name" value="CORIN, ISOFORM B"/>
    <property type="match status" value="1"/>
</dbReference>
<dbReference type="SUPFAM" id="SSF50494">
    <property type="entry name" value="Trypsin-like serine proteases"/>
    <property type="match status" value="1"/>
</dbReference>
<protein>
    <recommendedName>
        <fullName evidence="6">Peptidase S1 domain-containing protein</fullName>
    </recommendedName>
</protein>
<dbReference type="PANTHER" id="PTHR24253">
    <property type="entry name" value="TRANSMEMBRANE PROTEASE SERINE"/>
    <property type="match status" value="1"/>
</dbReference>
<dbReference type="PRINTS" id="PR00722">
    <property type="entry name" value="CHYMOTRYPSIN"/>
</dbReference>
<reference evidence="7" key="1">
    <citation type="journal article" date="2022" name="bioRxiv">
        <title>Sequencing and chromosome-scale assembly of the giantPleurodeles waltlgenome.</title>
        <authorList>
            <person name="Brown T."/>
            <person name="Elewa A."/>
            <person name="Iarovenko S."/>
            <person name="Subramanian E."/>
            <person name="Araus A.J."/>
            <person name="Petzold A."/>
            <person name="Susuki M."/>
            <person name="Suzuki K.-i.T."/>
            <person name="Hayashi T."/>
            <person name="Toyoda A."/>
            <person name="Oliveira C."/>
            <person name="Osipova E."/>
            <person name="Leigh N.D."/>
            <person name="Simon A."/>
            <person name="Yun M.H."/>
        </authorList>
    </citation>
    <scope>NUCLEOTIDE SEQUENCE</scope>
    <source>
        <strain evidence="7">20211129_DDA</strain>
        <tissue evidence="7">Liver</tissue>
    </source>
</reference>
<dbReference type="PROSITE" id="PS00135">
    <property type="entry name" value="TRYPSIN_SER"/>
    <property type="match status" value="1"/>
</dbReference>
<dbReference type="Gene3D" id="2.40.10.10">
    <property type="entry name" value="Trypsin-like serine proteases"/>
    <property type="match status" value="2"/>
</dbReference>
<evidence type="ECO:0000256" key="3">
    <source>
        <dbReference type="ARBA" id="ARBA00022801"/>
    </source>
</evidence>
<proteinExistence type="predicted"/>
<dbReference type="GO" id="GO:0006508">
    <property type="term" value="P:proteolysis"/>
    <property type="evidence" value="ECO:0007669"/>
    <property type="project" value="UniProtKB-KW"/>
</dbReference>
<evidence type="ECO:0000256" key="4">
    <source>
        <dbReference type="ARBA" id="ARBA00023157"/>
    </source>
</evidence>
<dbReference type="InterPro" id="IPR033116">
    <property type="entry name" value="TRYPSIN_SER"/>
</dbReference>
<evidence type="ECO:0000259" key="6">
    <source>
        <dbReference type="PROSITE" id="PS50240"/>
    </source>
</evidence>
<keyword evidence="4" id="KW-1015">Disulfide bond</keyword>
<keyword evidence="8" id="KW-1185">Reference proteome</keyword>
<evidence type="ECO:0000256" key="1">
    <source>
        <dbReference type="ARBA" id="ARBA00022670"/>
    </source>
</evidence>
<evidence type="ECO:0000256" key="2">
    <source>
        <dbReference type="ARBA" id="ARBA00022729"/>
    </source>
</evidence>
<keyword evidence="2" id="KW-0732">Signal</keyword>
<dbReference type="GO" id="GO:0004252">
    <property type="term" value="F:serine-type endopeptidase activity"/>
    <property type="evidence" value="ECO:0007669"/>
    <property type="project" value="InterPro"/>
</dbReference>
<dbReference type="InterPro" id="IPR001254">
    <property type="entry name" value="Trypsin_dom"/>
</dbReference>
<feature type="domain" description="Peptidase S1" evidence="6">
    <location>
        <begin position="62"/>
        <end position="305"/>
    </location>
</feature>
<keyword evidence="3 5" id="KW-0378">Hydrolase</keyword>
<evidence type="ECO:0000256" key="5">
    <source>
        <dbReference type="RuleBase" id="RU363034"/>
    </source>
</evidence>
<organism evidence="7 8">
    <name type="scientific">Pleurodeles waltl</name>
    <name type="common">Iberian ribbed newt</name>
    <dbReference type="NCBI Taxonomy" id="8319"/>
    <lineage>
        <taxon>Eukaryota</taxon>
        <taxon>Metazoa</taxon>
        <taxon>Chordata</taxon>
        <taxon>Craniata</taxon>
        <taxon>Vertebrata</taxon>
        <taxon>Euteleostomi</taxon>
        <taxon>Amphibia</taxon>
        <taxon>Batrachia</taxon>
        <taxon>Caudata</taxon>
        <taxon>Salamandroidea</taxon>
        <taxon>Salamandridae</taxon>
        <taxon>Pleurodelinae</taxon>
        <taxon>Pleurodeles</taxon>
    </lineage>
</organism>
<comment type="caution">
    <text evidence="7">The sequence shown here is derived from an EMBL/GenBank/DDBJ whole genome shotgun (WGS) entry which is preliminary data.</text>
</comment>
<dbReference type="Proteomes" id="UP001066276">
    <property type="component" value="Chromosome 7"/>
</dbReference>
<dbReference type="PROSITE" id="PS50240">
    <property type="entry name" value="TRYPSIN_DOM"/>
    <property type="match status" value="1"/>
</dbReference>
<dbReference type="CDD" id="cd00190">
    <property type="entry name" value="Tryp_SPc"/>
    <property type="match status" value="1"/>
</dbReference>
<evidence type="ECO:0000313" key="8">
    <source>
        <dbReference type="Proteomes" id="UP001066276"/>
    </source>
</evidence>
<dbReference type="InterPro" id="IPR018114">
    <property type="entry name" value="TRYPSIN_HIS"/>
</dbReference>
<dbReference type="PROSITE" id="PS00134">
    <property type="entry name" value="TRYPSIN_HIS"/>
    <property type="match status" value="1"/>
</dbReference>
<evidence type="ECO:0000313" key="7">
    <source>
        <dbReference type="EMBL" id="KAJ1125843.1"/>
    </source>
</evidence>
<keyword evidence="1 5" id="KW-0645">Protease</keyword>
<dbReference type="InterPro" id="IPR043504">
    <property type="entry name" value="Peptidase_S1_PA_chymotrypsin"/>
</dbReference>
<keyword evidence="5" id="KW-0720">Serine protease</keyword>
<dbReference type="AlphaFoldDB" id="A0AAV7PBZ7"/>
<name>A0AAV7PBZ7_PLEWA</name>
<sequence>MIQAHLILSGHLSKTRLEQGELEGKAMAWSGLVTLVFFHLTPGYLTMASVEVCGRPLASSRIVGGQDAAEGAWPWQASIHVYKQHVCGGSIITNRWVLSAAHCYYKRDYPMSSYRVCLGMYQLSLPNPNSACYAVKNVIVNSLYAQEGGPGDIMLLELEETVSFSDFILPICLPDSSNYFPSGLDCWVTGWGDIGSTRPLNYPKTLQQVMLPLIDQQTCDDLYHEYSLVSPSIPIILRDMICAGYEKGQKDSCQGDSGGPLACKSNGSWFQIGIVSWGAGCALPKVPGVYTLVTVYESWIQKHVPGVTFGMAYFDINGCRISTSITPLLLPLLLLVIAL</sequence>
<gene>
    <name evidence="7" type="ORF">NDU88_004260</name>
</gene>
<dbReference type="FunFam" id="2.40.10.10:FF:000024">
    <property type="entry name" value="Serine protease 53"/>
    <property type="match status" value="1"/>
</dbReference>
<dbReference type="InterPro" id="IPR009003">
    <property type="entry name" value="Peptidase_S1_PA"/>
</dbReference>
<dbReference type="SMART" id="SM00020">
    <property type="entry name" value="Tryp_SPc"/>
    <property type="match status" value="1"/>
</dbReference>
<dbReference type="EMBL" id="JANPWB010000011">
    <property type="protein sequence ID" value="KAJ1125843.1"/>
    <property type="molecule type" value="Genomic_DNA"/>
</dbReference>
<dbReference type="Pfam" id="PF00089">
    <property type="entry name" value="Trypsin"/>
    <property type="match status" value="1"/>
</dbReference>
<accession>A0AAV7PBZ7</accession>